<dbReference type="Proteomes" id="UP000199400">
    <property type="component" value="Unassembled WGS sequence"/>
</dbReference>
<dbReference type="STRING" id="54.SAMN02745121_03193"/>
<dbReference type="RefSeq" id="WP_096329839.1">
    <property type="nucleotide sequence ID" value="NZ_FOMX01000009.1"/>
</dbReference>
<keyword evidence="3" id="KW-1185">Reference proteome</keyword>
<evidence type="ECO:0000313" key="2">
    <source>
        <dbReference type="EMBL" id="SFE15057.1"/>
    </source>
</evidence>
<evidence type="ECO:0000259" key="1">
    <source>
        <dbReference type="Pfam" id="PF20004"/>
    </source>
</evidence>
<dbReference type="Pfam" id="PF20004">
    <property type="entry name" value="fvmX6"/>
    <property type="match status" value="1"/>
</dbReference>
<dbReference type="InterPro" id="IPR045485">
    <property type="entry name" value="fvmX6"/>
</dbReference>
<accession>A0A1I1Y634</accession>
<name>A0A1I1Y634_9BACT</name>
<dbReference type="EMBL" id="FOMX01000009">
    <property type="protein sequence ID" value="SFE15057.1"/>
    <property type="molecule type" value="Genomic_DNA"/>
</dbReference>
<sequence length="368" mass="41429">MSLAVSVDEGHALEVLDMLIRGRSVRIVPTEPVSQPRPELIEVAGRRIAVTCLRVLVESGRRERVVLRRGRRVRGRIWDAARSEGFRLRFTEATYELWVQATQRLAEIARPTEVVEGEGSSRKARRQIRRIIKIAGTDTGDWLVYALAVRHLARMNMPREIREDLGRRLCLGSPLATLFALEDWSRQVDGEESSGKLELLLGGPQVVLLECLDEVLAEQWAEQIGRCMRWSPGEERAERLLAAARVLEQFIDAIDFRARLDLARPLCRALARLMTGEWADPPAVVSAGLVADSGLTLRSQQDALRRALARIVGLGERLAGLREAMTRHAFGDRRYEESQVYLELFDTVLRPHLARLDALARALTGRLG</sequence>
<organism evidence="2 3">
    <name type="scientific">Nannocystis exedens</name>
    <dbReference type="NCBI Taxonomy" id="54"/>
    <lineage>
        <taxon>Bacteria</taxon>
        <taxon>Pseudomonadati</taxon>
        <taxon>Myxococcota</taxon>
        <taxon>Polyangia</taxon>
        <taxon>Nannocystales</taxon>
        <taxon>Nannocystaceae</taxon>
        <taxon>Nannocystis</taxon>
    </lineage>
</organism>
<proteinExistence type="predicted"/>
<evidence type="ECO:0000313" key="3">
    <source>
        <dbReference type="Proteomes" id="UP000199400"/>
    </source>
</evidence>
<dbReference type="AlphaFoldDB" id="A0A1I1Y634"/>
<feature type="domain" description="FtsH ternary system" evidence="1">
    <location>
        <begin position="53"/>
        <end position="343"/>
    </location>
</feature>
<gene>
    <name evidence="2" type="ORF">SAMN02745121_03193</name>
</gene>
<protein>
    <recommendedName>
        <fullName evidence="1">FtsH ternary system domain-containing protein</fullName>
    </recommendedName>
</protein>
<reference evidence="3" key="1">
    <citation type="submission" date="2016-10" db="EMBL/GenBank/DDBJ databases">
        <authorList>
            <person name="Varghese N."/>
            <person name="Submissions S."/>
        </authorList>
    </citation>
    <scope>NUCLEOTIDE SEQUENCE [LARGE SCALE GENOMIC DNA]</scope>
    <source>
        <strain evidence="3">ATCC 25963</strain>
    </source>
</reference>